<dbReference type="Pfam" id="PF14526">
    <property type="entry name" value="Cass2"/>
    <property type="match status" value="1"/>
</dbReference>
<dbReference type="InterPro" id="IPR009057">
    <property type="entry name" value="Homeodomain-like_sf"/>
</dbReference>
<dbReference type="EMBL" id="JAUQTB010000003">
    <property type="protein sequence ID" value="MDO7906258.1"/>
    <property type="molecule type" value="Genomic_DNA"/>
</dbReference>
<organism evidence="5 6">
    <name type="scientific">Paenibacillus lacisoli</name>
    <dbReference type="NCBI Taxonomy" id="3064525"/>
    <lineage>
        <taxon>Bacteria</taxon>
        <taxon>Bacillati</taxon>
        <taxon>Bacillota</taxon>
        <taxon>Bacilli</taxon>
        <taxon>Bacillales</taxon>
        <taxon>Paenibacillaceae</taxon>
        <taxon>Paenibacillus</taxon>
    </lineage>
</organism>
<dbReference type="PANTHER" id="PTHR47504">
    <property type="entry name" value="RIGHT ORIGIN-BINDING PROTEIN"/>
    <property type="match status" value="1"/>
</dbReference>
<evidence type="ECO:0000256" key="2">
    <source>
        <dbReference type="ARBA" id="ARBA00023125"/>
    </source>
</evidence>
<dbReference type="SMART" id="SM00342">
    <property type="entry name" value="HTH_ARAC"/>
    <property type="match status" value="1"/>
</dbReference>
<keyword evidence="2" id="KW-0238">DNA-binding</keyword>
<evidence type="ECO:0000259" key="4">
    <source>
        <dbReference type="PROSITE" id="PS01124"/>
    </source>
</evidence>
<evidence type="ECO:0000313" key="5">
    <source>
        <dbReference type="EMBL" id="MDO7906258.1"/>
    </source>
</evidence>
<dbReference type="Gene3D" id="3.20.80.10">
    <property type="entry name" value="Regulatory factor, effector binding domain"/>
    <property type="match status" value="1"/>
</dbReference>
<dbReference type="InterPro" id="IPR018060">
    <property type="entry name" value="HTH_AraC"/>
</dbReference>
<dbReference type="InterPro" id="IPR029441">
    <property type="entry name" value="Cass2"/>
</dbReference>
<sequence>MHTEESIQRAIEHIEQHLNDPPFLSLEEISGAAAMSVPNLYRQFYALTGHPVKEYIRKRRTSEAASLLRQTSLSSKEIGYRSGFDTYQTFTKTFKKYTGLTPGMYRKAEIIYSFECIRLQERYDYLENRHVTERFPDVKVIHLPVQHGVGYFHISECEEGIEAEAYQRFQTILMEHHIQVNTCRIFGWNVDLDDSPLPHGYQLVAVEQNKPALGQELAGLSPVQIPGGTYAVTWVRSGASEEIVEAWNRLLSEWLPLSVFEWGDHGLLEEFQVFNSQVSRMKLYLPVQRSQDKETLEVRQREQLRVMVFRAEENEGFLQADQEAVQWLSEQGWRGDSCLQVLISSTQEWSTAYIEQQVTVECCIPVRLCNQEQEAGE</sequence>
<comment type="caution">
    <text evidence="5">The sequence shown here is derived from an EMBL/GenBank/DDBJ whole genome shotgun (WGS) entry which is preliminary data.</text>
</comment>
<dbReference type="PROSITE" id="PS01124">
    <property type="entry name" value="HTH_ARAC_FAMILY_2"/>
    <property type="match status" value="1"/>
</dbReference>
<proteinExistence type="predicted"/>
<dbReference type="InterPro" id="IPR050959">
    <property type="entry name" value="MarA-like"/>
</dbReference>
<dbReference type="RefSeq" id="WP_305023460.1">
    <property type="nucleotide sequence ID" value="NZ_JAUQTB010000003.1"/>
</dbReference>
<name>A0ABT9CAH3_9BACL</name>
<dbReference type="Pfam" id="PF12833">
    <property type="entry name" value="HTH_18"/>
    <property type="match status" value="1"/>
</dbReference>
<gene>
    <name evidence="5" type="ORF">Q5741_07475</name>
</gene>
<accession>A0ABT9CAH3</accession>
<dbReference type="SMART" id="SM00871">
    <property type="entry name" value="AraC_E_bind"/>
    <property type="match status" value="1"/>
</dbReference>
<dbReference type="InterPro" id="IPR010499">
    <property type="entry name" value="AraC_E-bd"/>
</dbReference>
<dbReference type="Proteomes" id="UP001240171">
    <property type="component" value="Unassembled WGS sequence"/>
</dbReference>
<dbReference type="PANTHER" id="PTHR47504:SF5">
    <property type="entry name" value="RIGHT ORIGIN-BINDING PROTEIN"/>
    <property type="match status" value="1"/>
</dbReference>
<keyword evidence="1" id="KW-0805">Transcription regulation</keyword>
<dbReference type="Gene3D" id="1.10.10.60">
    <property type="entry name" value="Homeodomain-like"/>
    <property type="match status" value="2"/>
</dbReference>
<evidence type="ECO:0000256" key="3">
    <source>
        <dbReference type="ARBA" id="ARBA00023163"/>
    </source>
</evidence>
<dbReference type="SUPFAM" id="SSF46689">
    <property type="entry name" value="Homeodomain-like"/>
    <property type="match status" value="2"/>
</dbReference>
<evidence type="ECO:0000256" key="1">
    <source>
        <dbReference type="ARBA" id="ARBA00023015"/>
    </source>
</evidence>
<reference evidence="5 6" key="1">
    <citation type="submission" date="2023-07" db="EMBL/GenBank/DDBJ databases">
        <title>Paenibacillus sp. JX-17 nov. isolated from soil.</title>
        <authorList>
            <person name="Wan Y."/>
            <person name="Liu B."/>
        </authorList>
    </citation>
    <scope>NUCLEOTIDE SEQUENCE [LARGE SCALE GENOMIC DNA]</scope>
    <source>
        <strain evidence="5 6">JX-17</strain>
    </source>
</reference>
<protein>
    <submittedName>
        <fullName evidence="5">AraC family transcriptional regulator</fullName>
    </submittedName>
</protein>
<dbReference type="InterPro" id="IPR011256">
    <property type="entry name" value="Reg_factor_effector_dom_sf"/>
</dbReference>
<keyword evidence="3" id="KW-0804">Transcription</keyword>
<keyword evidence="6" id="KW-1185">Reference proteome</keyword>
<evidence type="ECO:0000313" key="6">
    <source>
        <dbReference type="Proteomes" id="UP001240171"/>
    </source>
</evidence>
<dbReference type="SUPFAM" id="SSF55136">
    <property type="entry name" value="Probable bacterial effector-binding domain"/>
    <property type="match status" value="1"/>
</dbReference>
<feature type="domain" description="HTH araC/xylS-type" evidence="4">
    <location>
        <begin position="8"/>
        <end position="108"/>
    </location>
</feature>